<keyword evidence="4" id="KW-1185">Reference proteome</keyword>
<dbReference type="AlphaFoldDB" id="A0A834TMG8"/>
<accession>A0A834TMG8</accession>
<evidence type="ECO:0000313" key="4">
    <source>
        <dbReference type="Proteomes" id="UP000634136"/>
    </source>
</evidence>
<organism evidence="3 4">
    <name type="scientific">Senna tora</name>
    <dbReference type="NCBI Taxonomy" id="362788"/>
    <lineage>
        <taxon>Eukaryota</taxon>
        <taxon>Viridiplantae</taxon>
        <taxon>Streptophyta</taxon>
        <taxon>Embryophyta</taxon>
        <taxon>Tracheophyta</taxon>
        <taxon>Spermatophyta</taxon>
        <taxon>Magnoliopsida</taxon>
        <taxon>eudicotyledons</taxon>
        <taxon>Gunneridae</taxon>
        <taxon>Pentapetalae</taxon>
        <taxon>rosids</taxon>
        <taxon>fabids</taxon>
        <taxon>Fabales</taxon>
        <taxon>Fabaceae</taxon>
        <taxon>Caesalpinioideae</taxon>
        <taxon>Cassia clade</taxon>
        <taxon>Senna</taxon>
    </lineage>
</organism>
<evidence type="ECO:0000313" key="3">
    <source>
        <dbReference type="EMBL" id="KAF7823974.1"/>
    </source>
</evidence>
<feature type="domain" description="CCHC-type" evidence="2">
    <location>
        <begin position="88"/>
        <end position="101"/>
    </location>
</feature>
<dbReference type="PROSITE" id="PS50158">
    <property type="entry name" value="ZF_CCHC"/>
    <property type="match status" value="1"/>
</dbReference>
<dbReference type="GO" id="GO:0003676">
    <property type="term" value="F:nucleic acid binding"/>
    <property type="evidence" value="ECO:0007669"/>
    <property type="project" value="InterPro"/>
</dbReference>
<name>A0A834TMG8_9FABA</name>
<evidence type="ECO:0000259" key="2">
    <source>
        <dbReference type="PROSITE" id="PS50158"/>
    </source>
</evidence>
<dbReference type="GO" id="GO:0008270">
    <property type="term" value="F:zinc ion binding"/>
    <property type="evidence" value="ECO:0007669"/>
    <property type="project" value="UniProtKB-KW"/>
</dbReference>
<dbReference type="EMBL" id="JAAIUW010000007">
    <property type="protein sequence ID" value="KAF7823974.1"/>
    <property type="molecule type" value="Genomic_DNA"/>
</dbReference>
<dbReference type="InterPro" id="IPR001878">
    <property type="entry name" value="Znf_CCHC"/>
</dbReference>
<keyword evidence="1" id="KW-0863">Zinc-finger</keyword>
<evidence type="ECO:0000256" key="1">
    <source>
        <dbReference type="PROSITE-ProRule" id="PRU00047"/>
    </source>
</evidence>
<comment type="caution">
    <text evidence="3">The sequence shown here is derived from an EMBL/GenBank/DDBJ whole genome shotgun (WGS) entry which is preliminary data.</text>
</comment>
<proteinExistence type="predicted"/>
<reference evidence="3" key="1">
    <citation type="submission" date="2020-09" db="EMBL/GenBank/DDBJ databases">
        <title>Genome-Enabled Discovery of Anthraquinone Biosynthesis in Senna tora.</title>
        <authorList>
            <person name="Kang S.-H."/>
            <person name="Pandey R.P."/>
            <person name="Lee C.-M."/>
            <person name="Sim J.-S."/>
            <person name="Jeong J.-T."/>
            <person name="Choi B.-S."/>
            <person name="Jung M."/>
            <person name="Ginzburg D."/>
            <person name="Zhao K."/>
            <person name="Won S.Y."/>
            <person name="Oh T.-J."/>
            <person name="Yu Y."/>
            <person name="Kim N.-H."/>
            <person name="Lee O.R."/>
            <person name="Lee T.-H."/>
            <person name="Bashyal P."/>
            <person name="Kim T.-S."/>
            <person name="Lee W.-H."/>
            <person name="Kawkins C."/>
            <person name="Kim C.-K."/>
            <person name="Kim J.S."/>
            <person name="Ahn B.O."/>
            <person name="Rhee S.Y."/>
            <person name="Sohng J.K."/>
        </authorList>
    </citation>
    <scope>NUCLEOTIDE SEQUENCE</scope>
    <source>
        <tissue evidence="3">Leaf</tissue>
    </source>
</reference>
<gene>
    <name evidence="3" type="ORF">G2W53_022118</name>
</gene>
<keyword evidence="1" id="KW-0862">Zinc</keyword>
<sequence>MYFKVLVAAKELEKTKTSNTMYIEVEKSLKMAMEKFKVRLDTVQIYRVSYGRQRIVNVEPVFRLRPCVPSKGGAILSDFRYKKIPKCCYTCGIFGHDEDDCVDAEKLKEVNGEAEEVKLGPWLKARYVGKKME</sequence>
<dbReference type="Proteomes" id="UP000634136">
    <property type="component" value="Unassembled WGS sequence"/>
</dbReference>
<keyword evidence="1" id="KW-0479">Metal-binding</keyword>
<protein>
    <submittedName>
        <fullName evidence="3">Cysteine desulfurase mitochondrial-like</fullName>
    </submittedName>
</protein>